<evidence type="ECO:0000256" key="2">
    <source>
        <dbReference type="ARBA" id="ARBA00004514"/>
    </source>
</evidence>
<keyword evidence="4" id="KW-0963">Cytoplasm</keyword>
<dbReference type="Proteomes" id="UP000774326">
    <property type="component" value="Unassembled WGS sequence"/>
</dbReference>
<dbReference type="PANTHER" id="PTHR23338">
    <property type="entry name" value="SMALL NUCLEAR RIBONUCLEOPROTEIN SM"/>
    <property type="match status" value="1"/>
</dbReference>
<dbReference type="InterPro" id="IPR001163">
    <property type="entry name" value="Sm_dom_euk/arc"/>
</dbReference>
<dbReference type="InterPro" id="IPR010920">
    <property type="entry name" value="LSM_dom_sf"/>
</dbReference>
<dbReference type="OrthoDB" id="6425924at2759"/>
<dbReference type="GO" id="GO:0005681">
    <property type="term" value="C:spliceosomal complex"/>
    <property type="evidence" value="ECO:0007669"/>
    <property type="project" value="InterPro"/>
</dbReference>
<dbReference type="GO" id="GO:0000387">
    <property type="term" value="P:spliceosomal snRNP assembly"/>
    <property type="evidence" value="ECO:0007669"/>
    <property type="project" value="UniProtKB-UniRule"/>
</dbReference>
<dbReference type="GO" id="GO:0005685">
    <property type="term" value="C:U1 snRNP"/>
    <property type="evidence" value="ECO:0007669"/>
    <property type="project" value="UniProtKB-ARBA"/>
</dbReference>
<keyword evidence="5 9" id="KW-0507">mRNA processing</keyword>
<dbReference type="Pfam" id="PF01423">
    <property type="entry name" value="LSM"/>
    <property type="match status" value="1"/>
</dbReference>
<evidence type="ECO:0000313" key="12">
    <source>
        <dbReference type="EMBL" id="KAH3685038.1"/>
    </source>
</evidence>
<keyword evidence="7 9" id="KW-0539">Nucleus</keyword>
<protein>
    <recommendedName>
        <fullName evidence="9">Small nuclear ribonucleoprotein Sm D3</fullName>
        <shortName evidence="9">Sm-D3</shortName>
    </recommendedName>
    <alternativeName>
        <fullName evidence="9">snRNP core protein D3</fullName>
    </alternativeName>
</protein>
<evidence type="ECO:0000256" key="5">
    <source>
        <dbReference type="ARBA" id="ARBA00022664"/>
    </source>
</evidence>
<keyword evidence="13" id="KW-1185">Reference proteome</keyword>
<dbReference type="Gene3D" id="2.30.30.100">
    <property type="match status" value="1"/>
</dbReference>
<dbReference type="InterPro" id="IPR034099">
    <property type="entry name" value="SmD3"/>
</dbReference>
<comment type="subcellular location">
    <subcellularLocation>
        <location evidence="2">Cytoplasm</location>
        <location evidence="2">Cytosol</location>
    </subcellularLocation>
    <subcellularLocation>
        <location evidence="1 9">Nucleus</location>
    </subcellularLocation>
</comment>
<comment type="similarity">
    <text evidence="3 9">Belongs to the snRNP core protein family.</text>
</comment>
<dbReference type="InterPro" id="IPR027141">
    <property type="entry name" value="LSm4/Sm_D1/D3"/>
</dbReference>
<evidence type="ECO:0000313" key="13">
    <source>
        <dbReference type="Proteomes" id="UP000774326"/>
    </source>
</evidence>
<reference evidence="12" key="1">
    <citation type="journal article" date="2021" name="Open Biol.">
        <title>Shared evolutionary footprints suggest mitochondrial oxidative damage underlies multiple complex I losses in fungi.</title>
        <authorList>
            <person name="Schikora-Tamarit M.A."/>
            <person name="Marcet-Houben M."/>
            <person name="Nosek J."/>
            <person name="Gabaldon T."/>
        </authorList>
    </citation>
    <scope>NUCLEOTIDE SEQUENCE</scope>
    <source>
        <strain evidence="12">CBS2887</strain>
    </source>
</reference>
<evidence type="ECO:0000256" key="3">
    <source>
        <dbReference type="ARBA" id="ARBA00008146"/>
    </source>
</evidence>
<dbReference type="CDD" id="cd01721">
    <property type="entry name" value="Sm_D3"/>
    <property type="match status" value="1"/>
</dbReference>
<evidence type="ECO:0000256" key="1">
    <source>
        <dbReference type="ARBA" id="ARBA00004123"/>
    </source>
</evidence>
<keyword evidence="8 9" id="KW-0687">Ribonucleoprotein</keyword>
<evidence type="ECO:0000256" key="4">
    <source>
        <dbReference type="ARBA" id="ARBA00022490"/>
    </source>
</evidence>
<dbReference type="SMART" id="SM00651">
    <property type="entry name" value="Sm"/>
    <property type="match status" value="1"/>
</dbReference>
<dbReference type="InterPro" id="IPR047575">
    <property type="entry name" value="Sm"/>
</dbReference>
<gene>
    <name evidence="12" type="ORF">WICPIJ_003975</name>
</gene>
<organism evidence="12 13">
    <name type="scientific">Wickerhamomyces pijperi</name>
    <name type="common">Yeast</name>
    <name type="synonym">Pichia pijperi</name>
    <dbReference type="NCBI Taxonomy" id="599730"/>
    <lineage>
        <taxon>Eukaryota</taxon>
        <taxon>Fungi</taxon>
        <taxon>Dikarya</taxon>
        <taxon>Ascomycota</taxon>
        <taxon>Saccharomycotina</taxon>
        <taxon>Saccharomycetes</taxon>
        <taxon>Phaffomycetales</taxon>
        <taxon>Wickerhamomycetaceae</taxon>
        <taxon>Wickerhamomyces</taxon>
    </lineage>
</organism>
<evidence type="ECO:0000256" key="10">
    <source>
        <dbReference type="SAM" id="MobiDB-lite"/>
    </source>
</evidence>
<proteinExistence type="inferred from homology"/>
<feature type="region of interest" description="Disordered" evidence="10">
    <location>
        <begin position="83"/>
        <end position="102"/>
    </location>
</feature>
<dbReference type="AlphaFoldDB" id="A0A9P8TMH2"/>
<feature type="compositionally biased region" description="Pro residues" evidence="10">
    <location>
        <begin position="92"/>
        <end position="102"/>
    </location>
</feature>
<evidence type="ECO:0000256" key="7">
    <source>
        <dbReference type="ARBA" id="ARBA00023242"/>
    </source>
</evidence>
<dbReference type="FunFam" id="2.30.30.100:FF:000002">
    <property type="entry name" value="Small nuclear ribonucleoprotein Sm D3"/>
    <property type="match status" value="1"/>
</dbReference>
<dbReference type="GO" id="GO:0005829">
    <property type="term" value="C:cytosol"/>
    <property type="evidence" value="ECO:0007669"/>
    <property type="project" value="UniProtKB-SubCell"/>
</dbReference>
<sequence>MTSNIPIKLLNESQGHIVSIELNTGETYRGELIESEDNMNVQLKDITSHDKQGKVKHMDHVYLRGSQIRFFVIPEMLKNAPMFDKEIRDSKPPPPIRGPKRK</sequence>
<evidence type="ECO:0000259" key="11">
    <source>
        <dbReference type="PROSITE" id="PS52002"/>
    </source>
</evidence>
<reference evidence="12" key="2">
    <citation type="submission" date="2021-01" db="EMBL/GenBank/DDBJ databases">
        <authorList>
            <person name="Schikora-Tamarit M.A."/>
        </authorList>
    </citation>
    <scope>NUCLEOTIDE SEQUENCE</scope>
    <source>
        <strain evidence="12">CBS2887</strain>
    </source>
</reference>
<dbReference type="GO" id="GO:0003723">
    <property type="term" value="F:RNA binding"/>
    <property type="evidence" value="ECO:0007669"/>
    <property type="project" value="InterPro"/>
</dbReference>
<accession>A0A9P8TMH2</accession>
<keyword evidence="6 9" id="KW-0508">mRNA splicing</keyword>
<name>A0A9P8TMH2_WICPI</name>
<dbReference type="EMBL" id="JAEUBG010002190">
    <property type="protein sequence ID" value="KAH3685038.1"/>
    <property type="molecule type" value="Genomic_DNA"/>
</dbReference>
<evidence type="ECO:0000256" key="8">
    <source>
        <dbReference type="ARBA" id="ARBA00023274"/>
    </source>
</evidence>
<evidence type="ECO:0000256" key="6">
    <source>
        <dbReference type="ARBA" id="ARBA00023187"/>
    </source>
</evidence>
<dbReference type="PROSITE" id="PS52002">
    <property type="entry name" value="SM"/>
    <property type="match status" value="1"/>
</dbReference>
<feature type="domain" description="Sm" evidence="11">
    <location>
        <begin position="5"/>
        <end position="77"/>
    </location>
</feature>
<evidence type="ECO:0000256" key="9">
    <source>
        <dbReference type="RuleBase" id="RU365050"/>
    </source>
</evidence>
<dbReference type="SUPFAM" id="SSF50182">
    <property type="entry name" value="Sm-like ribonucleoproteins"/>
    <property type="match status" value="1"/>
</dbReference>
<comment type="caution">
    <text evidence="12">The sequence shown here is derived from an EMBL/GenBank/DDBJ whole genome shotgun (WGS) entry which is preliminary data.</text>
</comment>